<accession>A0A1W0E8L0</accession>
<dbReference type="GO" id="GO:0008270">
    <property type="term" value="F:zinc ion binding"/>
    <property type="evidence" value="ECO:0007669"/>
    <property type="project" value="UniProtKB-KW"/>
</dbReference>
<dbReference type="AlphaFoldDB" id="A0A1W0E8L0"/>
<gene>
    <name evidence="3" type="ORF">EHP00_647</name>
</gene>
<name>A0A1W0E8L0_9MICR</name>
<dbReference type="EMBL" id="MNPJ01000007">
    <property type="protein sequence ID" value="OQS55571.1"/>
    <property type="molecule type" value="Genomic_DNA"/>
</dbReference>
<organism evidence="3 4">
    <name type="scientific">Ecytonucleospora hepatopenaei</name>
    <dbReference type="NCBI Taxonomy" id="646526"/>
    <lineage>
        <taxon>Eukaryota</taxon>
        <taxon>Fungi</taxon>
        <taxon>Fungi incertae sedis</taxon>
        <taxon>Microsporidia</taxon>
        <taxon>Enterocytozoonidae</taxon>
        <taxon>Ecytonucleospora</taxon>
    </lineage>
</organism>
<evidence type="ECO:0000313" key="4">
    <source>
        <dbReference type="Proteomes" id="UP000192758"/>
    </source>
</evidence>
<evidence type="ECO:0000313" key="3">
    <source>
        <dbReference type="EMBL" id="OQS55571.1"/>
    </source>
</evidence>
<keyword evidence="1" id="KW-0479">Metal-binding</keyword>
<evidence type="ECO:0000256" key="1">
    <source>
        <dbReference type="PROSITE-ProRule" id="PRU00175"/>
    </source>
</evidence>
<sequence>MNSLTKSSSSKTICSLNFQSCVFYDDDFNVRKGIKDKSSKLTQNSKELLMCIDKEHDVTNNFRKSSLEYEEILHDMFIYKEKDLKPNKNSSISTKEKKNSLPQNTEICENIKKNENTEKRETSQNKISLNNFSYFNDKKSTKININIGLNKKGITNNKNNDNNCPICHDKMFNETTVSCSCVFCFDCINRHLKDKRFCPSCGKIGINSLDIKPSIVQKHQFKRLYKFNKNSKNMSEIVKFLKYYEVNFRGDKKTLWWRYKELICLLECASYKEHMITKFELASAIQFKEDSKQNFSENKTNEDKIYDRSMVSKKLMDLKKKFIKK</sequence>
<dbReference type="Proteomes" id="UP000192758">
    <property type="component" value="Unassembled WGS sequence"/>
</dbReference>
<evidence type="ECO:0000259" key="2">
    <source>
        <dbReference type="PROSITE" id="PS50089"/>
    </source>
</evidence>
<protein>
    <recommendedName>
        <fullName evidence="2">RING-type domain-containing protein</fullName>
    </recommendedName>
</protein>
<keyword evidence="4" id="KW-1185">Reference proteome</keyword>
<keyword evidence="1" id="KW-0863">Zinc-finger</keyword>
<dbReference type="Gene3D" id="3.30.40.10">
    <property type="entry name" value="Zinc/RING finger domain, C3HC4 (zinc finger)"/>
    <property type="match status" value="1"/>
</dbReference>
<dbReference type="InterPro" id="IPR013083">
    <property type="entry name" value="Znf_RING/FYVE/PHD"/>
</dbReference>
<keyword evidence="1" id="KW-0862">Zinc</keyword>
<dbReference type="SUPFAM" id="SSF57850">
    <property type="entry name" value="RING/U-box"/>
    <property type="match status" value="1"/>
</dbReference>
<comment type="caution">
    <text evidence="3">The sequence shown here is derived from an EMBL/GenBank/DDBJ whole genome shotgun (WGS) entry which is preliminary data.</text>
</comment>
<proteinExistence type="predicted"/>
<dbReference type="VEuPathDB" id="MicrosporidiaDB:EHP00_647"/>
<dbReference type="InterPro" id="IPR001841">
    <property type="entry name" value="Znf_RING"/>
</dbReference>
<feature type="domain" description="RING-type" evidence="2">
    <location>
        <begin position="164"/>
        <end position="201"/>
    </location>
</feature>
<reference evidence="3 4" key="1">
    <citation type="journal article" date="2017" name="Environ. Microbiol.">
        <title>Decay of the glycolytic pathway and adaptation to intranuclear parasitism within Enterocytozoonidae microsporidia.</title>
        <authorList>
            <person name="Wiredu Boakye D."/>
            <person name="Jaroenlak P."/>
            <person name="Prachumwat A."/>
            <person name="Williams T.A."/>
            <person name="Bateman K.S."/>
            <person name="Itsathitphaisarn O."/>
            <person name="Sritunyalucksana K."/>
            <person name="Paszkiewicz K.H."/>
            <person name="Moore K.A."/>
            <person name="Stentiford G.D."/>
            <person name="Williams B.A."/>
        </authorList>
    </citation>
    <scope>NUCLEOTIDE SEQUENCE [LARGE SCALE GENOMIC DNA]</scope>
    <source>
        <strain evidence="3 4">TH1</strain>
    </source>
</reference>
<dbReference type="OrthoDB" id="654191at2759"/>
<dbReference type="PROSITE" id="PS50089">
    <property type="entry name" value="ZF_RING_2"/>
    <property type="match status" value="1"/>
</dbReference>